<dbReference type="Pfam" id="PF02811">
    <property type="entry name" value="PHP"/>
    <property type="match status" value="1"/>
</dbReference>
<evidence type="ECO:0000313" key="10">
    <source>
        <dbReference type="EMBL" id="MBC5722868.1"/>
    </source>
</evidence>
<dbReference type="GO" id="GO:0004401">
    <property type="term" value="F:histidinol-phosphatase activity"/>
    <property type="evidence" value="ECO:0007669"/>
    <property type="project" value="UniProtKB-UniRule"/>
</dbReference>
<dbReference type="GO" id="GO:0000105">
    <property type="term" value="P:L-histidine biosynthetic process"/>
    <property type="evidence" value="ECO:0007669"/>
    <property type="project" value="UniProtKB-UniRule"/>
</dbReference>
<evidence type="ECO:0000256" key="6">
    <source>
        <dbReference type="ARBA" id="ARBA00023102"/>
    </source>
</evidence>
<dbReference type="Gene3D" id="3.20.20.140">
    <property type="entry name" value="Metal-dependent hydrolases"/>
    <property type="match status" value="1"/>
</dbReference>
<evidence type="ECO:0000256" key="5">
    <source>
        <dbReference type="ARBA" id="ARBA00022801"/>
    </source>
</evidence>
<dbReference type="InterPro" id="IPR003141">
    <property type="entry name" value="Pol/His_phosphatase_N"/>
</dbReference>
<dbReference type="EMBL" id="JACOPO010000005">
    <property type="protein sequence ID" value="MBC5722868.1"/>
    <property type="molecule type" value="Genomic_DNA"/>
</dbReference>
<keyword evidence="4 8" id="KW-0028">Amino-acid biosynthesis</keyword>
<dbReference type="EC" id="3.1.3.15" evidence="3 8"/>
<dbReference type="GO" id="GO:0005737">
    <property type="term" value="C:cytoplasm"/>
    <property type="evidence" value="ECO:0007669"/>
    <property type="project" value="TreeGrafter"/>
</dbReference>
<evidence type="ECO:0000256" key="7">
    <source>
        <dbReference type="ARBA" id="ARBA00049158"/>
    </source>
</evidence>
<evidence type="ECO:0000256" key="2">
    <source>
        <dbReference type="ARBA" id="ARBA00009152"/>
    </source>
</evidence>
<evidence type="ECO:0000256" key="1">
    <source>
        <dbReference type="ARBA" id="ARBA00004970"/>
    </source>
</evidence>
<protein>
    <recommendedName>
        <fullName evidence="3 8">Histidinol-phosphatase</fullName>
        <shortName evidence="8">HolPase</shortName>
        <ecNumber evidence="3 8">3.1.3.15</ecNumber>
    </recommendedName>
</protein>
<organism evidence="10 11">
    <name type="scientific">Flintibacter hominis</name>
    <dbReference type="NCBI Taxonomy" id="2763048"/>
    <lineage>
        <taxon>Bacteria</taxon>
        <taxon>Bacillati</taxon>
        <taxon>Bacillota</taxon>
        <taxon>Clostridia</taxon>
        <taxon>Eubacteriales</taxon>
        <taxon>Flintibacter</taxon>
    </lineage>
</organism>
<comment type="similarity">
    <text evidence="2 8">Belongs to the PHP hydrolase family. HisK subfamily.</text>
</comment>
<keyword evidence="5 8" id="KW-0378">Hydrolase</keyword>
<evidence type="ECO:0000256" key="8">
    <source>
        <dbReference type="RuleBase" id="RU366003"/>
    </source>
</evidence>
<evidence type="ECO:0000259" key="9">
    <source>
        <dbReference type="SMART" id="SM00481"/>
    </source>
</evidence>
<evidence type="ECO:0000313" key="11">
    <source>
        <dbReference type="Proteomes" id="UP000628736"/>
    </source>
</evidence>
<dbReference type="NCBIfam" id="TIGR01856">
    <property type="entry name" value="hisJ_fam"/>
    <property type="match status" value="1"/>
</dbReference>
<evidence type="ECO:0000256" key="3">
    <source>
        <dbReference type="ARBA" id="ARBA00013085"/>
    </source>
</evidence>
<dbReference type="InterPro" id="IPR016195">
    <property type="entry name" value="Pol/histidinol_Pase-like"/>
</dbReference>
<evidence type="ECO:0000256" key="4">
    <source>
        <dbReference type="ARBA" id="ARBA00022605"/>
    </source>
</evidence>
<dbReference type="InterPro" id="IPR004013">
    <property type="entry name" value="PHP_dom"/>
</dbReference>
<proteinExistence type="inferred from homology"/>
<keyword evidence="6 8" id="KW-0368">Histidine biosynthesis</keyword>
<accession>A0A8J6JAZ0</accession>
<dbReference type="AlphaFoldDB" id="A0A8J6JAZ0"/>
<reference evidence="10" key="1">
    <citation type="submission" date="2020-08" db="EMBL/GenBank/DDBJ databases">
        <title>Genome public.</title>
        <authorList>
            <person name="Liu C."/>
            <person name="Sun Q."/>
        </authorList>
    </citation>
    <scope>NUCLEOTIDE SEQUENCE</scope>
    <source>
        <strain evidence="10">NSJ-23</strain>
    </source>
</reference>
<comment type="catalytic activity">
    <reaction evidence="7 8">
        <text>L-histidinol phosphate + H2O = L-histidinol + phosphate</text>
        <dbReference type="Rhea" id="RHEA:14465"/>
        <dbReference type="ChEBI" id="CHEBI:15377"/>
        <dbReference type="ChEBI" id="CHEBI:43474"/>
        <dbReference type="ChEBI" id="CHEBI:57699"/>
        <dbReference type="ChEBI" id="CHEBI:57980"/>
        <dbReference type="EC" id="3.1.3.15"/>
    </reaction>
</comment>
<dbReference type="RefSeq" id="WP_186852855.1">
    <property type="nucleotide sequence ID" value="NZ_JACOPO010000005.1"/>
</dbReference>
<dbReference type="SMART" id="SM00481">
    <property type="entry name" value="POLIIIAc"/>
    <property type="match status" value="1"/>
</dbReference>
<gene>
    <name evidence="10" type="ORF">H8S11_08600</name>
</gene>
<sequence length="267" mass="30029">MYLTDYHTHSCCSPDSTARLEDMVRAARRAGLRELCTTDHCDLQDENGAPLGGWDWTPILDQYWRARDKGGSEVKVLLGLELGGAYTDPGRAEALVAAAPLDFVIGSIHNLSPEAGGRDFFYLDYRSEEACYTTLDDYFASMLALTRLDCYDALGHIIYPLRYMNGRAGWHITLDRYGDQLDQLLRAVIQNGKAIEVNTHGGREVEDWRPILRHYHQLGGELVTTGSDAHSPGNVGRGISQAVALLRETGFHRFAVYRKRRPEWIKL</sequence>
<name>A0A8J6JAZ0_9FIRM</name>
<dbReference type="UniPathway" id="UPA00031">
    <property type="reaction ID" value="UER00013"/>
</dbReference>
<comment type="pathway">
    <text evidence="1 8">Amino-acid biosynthesis; L-histidine biosynthesis; L-histidine from 5-phospho-alpha-D-ribose 1-diphosphate: step 8/9.</text>
</comment>
<comment type="caution">
    <text evidence="10">The sequence shown here is derived from an EMBL/GenBank/DDBJ whole genome shotgun (WGS) entry which is preliminary data.</text>
</comment>
<dbReference type="PANTHER" id="PTHR21039:SF0">
    <property type="entry name" value="HISTIDINOL-PHOSPHATASE"/>
    <property type="match status" value="1"/>
</dbReference>
<keyword evidence="11" id="KW-1185">Reference proteome</keyword>
<dbReference type="InterPro" id="IPR010140">
    <property type="entry name" value="Histidinol_P_phosphatase_HisJ"/>
</dbReference>
<feature type="domain" description="Polymerase/histidinol phosphatase N-terminal" evidence="9">
    <location>
        <begin position="4"/>
        <end position="86"/>
    </location>
</feature>
<dbReference type="PANTHER" id="PTHR21039">
    <property type="entry name" value="HISTIDINOL PHOSPHATASE-RELATED"/>
    <property type="match status" value="1"/>
</dbReference>
<dbReference type="SUPFAM" id="SSF89550">
    <property type="entry name" value="PHP domain-like"/>
    <property type="match status" value="1"/>
</dbReference>
<dbReference type="Proteomes" id="UP000628736">
    <property type="component" value="Unassembled WGS sequence"/>
</dbReference>